<protein>
    <submittedName>
        <fullName evidence="6">Putative HTH-type transcriptional repressor ExuR</fullName>
    </submittedName>
</protein>
<dbReference type="InterPro" id="IPR028082">
    <property type="entry name" value="Peripla_BP_I"/>
</dbReference>
<keyword evidence="3" id="KW-0238">DNA-binding</keyword>
<accession>A0A508YE89</accession>
<gene>
    <name evidence="6" type="primary">exuR</name>
    <name evidence="6" type="ORF">LMUP508_00149</name>
</gene>
<dbReference type="Gene3D" id="1.10.260.40">
    <property type="entry name" value="lambda repressor-like DNA-binding domains"/>
    <property type="match status" value="1"/>
</dbReference>
<dbReference type="Pfam" id="PF13377">
    <property type="entry name" value="Peripla_BP_3"/>
    <property type="match status" value="1"/>
</dbReference>
<dbReference type="SUPFAM" id="SSF53822">
    <property type="entry name" value="Periplasmic binding protein-like I"/>
    <property type="match status" value="1"/>
</dbReference>
<dbReference type="InterPro" id="IPR010982">
    <property type="entry name" value="Lambda_DNA-bd_dom_sf"/>
</dbReference>
<dbReference type="CDD" id="cd01392">
    <property type="entry name" value="HTH_LacI"/>
    <property type="match status" value="1"/>
</dbReference>
<evidence type="ECO:0000256" key="2">
    <source>
        <dbReference type="ARBA" id="ARBA00023015"/>
    </source>
</evidence>
<dbReference type="PANTHER" id="PTHR30146:SF148">
    <property type="entry name" value="HTH-TYPE TRANSCRIPTIONAL REPRESSOR PURR-RELATED"/>
    <property type="match status" value="1"/>
</dbReference>
<dbReference type="PANTHER" id="PTHR30146">
    <property type="entry name" value="LACI-RELATED TRANSCRIPTIONAL REPRESSOR"/>
    <property type="match status" value="1"/>
</dbReference>
<keyword evidence="2" id="KW-0805">Transcription regulation</keyword>
<dbReference type="InterPro" id="IPR000843">
    <property type="entry name" value="HTH_LacI"/>
</dbReference>
<dbReference type="Pfam" id="PF00356">
    <property type="entry name" value="LacI"/>
    <property type="match status" value="1"/>
</dbReference>
<sequence length="343" mass="38492">MKKKEKSSVTIQTVAKLANVSHTTVSRALNGSSLVKPQTRQKIEEIAESVGYVPNYNARRLVTHRSYNIGIFFSNLDQGTSFSFLANTIEKMEETLSPKYTFSIGSVENAATIGKMSQQNYDGILIMSQSDKDNDFIEAIHRENIPLVVLNRNLVASDINNFAFDDELGEQLATEYAIRMGHRKFALIKGIESFESAKQRTIGFQKALKNYGIFSEKVIYGQGNYRPESGNHEMRRILSSVNVPTCVICENDDMAIGAINACIDMGYRVPKDISVIGFDDMPYSKYLIPELTTVRKPTSELIKKGVERLFKLIQDEDQTIVKEVLPPEIIIRSSVAQLNTAQK</sequence>
<evidence type="ECO:0000256" key="3">
    <source>
        <dbReference type="ARBA" id="ARBA00023125"/>
    </source>
</evidence>
<name>A0A508YE89_LIMMU</name>
<dbReference type="Gene3D" id="3.40.50.2300">
    <property type="match status" value="2"/>
</dbReference>
<dbReference type="EMBL" id="CABFNH010000001">
    <property type="protein sequence ID" value="VTZ88040.1"/>
    <property type="molecule type" value="Genomic_DNA"/>
</dbReference>
<proteinExistence type="predicted"/>
<feature type="domain" description="HTH lacI-type" evidence="5">
    <location>
        <begin position="9"/>
        <end position="63"/>
    </location>
</feature>
<evidence type="ECO:0000313" key="6">
    <source>
        <dbReference type="EMBL" id="VTZ88040.1"/>
    </source>
</evidence>
<dbReference type="CDD" id="cd06267">
    <property type="entry name" value="PBP1_LacI_sugar_binding-like"/>
    <property type="match status" value="1"/>
</dbReference>
<dbReference type="GO" id="GO:0003700">
    <property type="term" value="F:DNA-binding transcription factor activity"/>
    <property type="evidence" value="ECO:0007669"/>
    <property type="project" value="TreeGrafter"/>
</dbReference>
<dbReference type="SMART" id="SM00354">
    <property type="entry name" value="HTH_LACI"/>
    <property type="match status" value="1"/>
</dbReference>
<dbReference type="Proteomes" id="UP000365705">
    <property type="component" value="Unassembled WGS sequence"/>
</dbReference>
<dbReference type="RefSeq" id="WP_143112545.1">
    <property type="nucleotide sequence ID" value="NZ_CABFNH010000001.1"/>
</dbReference>
<keyword evidence="4" id="KW-0804">Transcription</keyword>
<dbReference type="GO" id="GO:0000976">
    <property type="term" value="F:transcription cis-regulatory region binding"/>
    <property type="evidence" value="ECO:0007669"/>
    <property type="project" value="TreeGrafter"/>
</dbReference>
<evidence type="ECO:0000256" key="1">
    <source>
        <dbReference type="ARBA" id="ARBA00022491"/>
    </source>
</evidence>
<dbReference type="AlphaFoldDB" id="A0A508YE89"/>
<evidence type="ECO:0000259" key="5">
    <source>
        <dbReference type="PROSITE" id="PS50932"/>
    </source>
</evidence>
<evidence type="ECO:0000256" key="4">
    <source>
        <dbReference type="ARBA" id="ARBA00023163"/>
    </source>
</evidence>
<reference evidence="6 7" key="1">
    <citation type="submission" date="2019-06" db="EMBL/GenBank/DDBJ databases">
        <authorList>
            <person name="Rodrigo-Torres L."/>
            <person name="Arahal R. D."/>
            <person name="Lucena T."/>
        </authorList>
    </citation>
    <scope>NUCLEOTIDE SEQUENCE [LARGE SCALE GENOMIC DNA]</scope>
    <source>
        <strain evidence="6 7">INIA P508</strain>
    </source>
</reference>
<dbReference type="InterPro" id="IPR046335">
    <property type="entry name" value="LacI/GalR-like_sensor"/>
</dbReference>
<evidence type="ECO:0000313" key="7">
    <source>
        <dbReference type="Proteomes" id="UP000365705"/>
    </source>
</evidence>
<dbReference type="PROSITE" id="PS50932">
    <property type="entry name" value="HTH_LACI_2"/>
    <property type="match status" value="1"/>
</dbReference>
<keyword evidence="1" id="KW-0678">Repressor</keyword>
<dbReference type="SUPFAM" id="SSF47413">
    <property type="entry name" value="lambda repressor-like DNA-binding domains"/>
    <property type="match status" value="1"/>
</dbReference>
<organism evidence="6 7">
    <name type="scientific">Limosilactobacillus mucosae</name>
    <name type="common">Lactobacillus mucosae</name>
    <dbReference type="NCBI Taxonomy" id="97478"/>
    <lineage>
        <taxon>Bacteria</taxon>
        <taxon>Bacillati</taxon>
        <taxon>Bacillota</taxon>
        <taxon>Bacilli</taxon>
        <taxon>Lactobacillales</taxon>
        <taxon>Lactobacillaceae</taxon>
        <taxon>Limosilactobacillus</taxon>
    </lineage>
</organism>